<evidence type="ECO:0000256" key="1">
    <source>
        <dbReference type="SAM" id="Phobius"/>
    </source>
</evidence>
<feature type="transmembrane region" description="Helical" evidence="1">
    <location>
        <begin position="158"/>
        <end position="179"/>
    </location>
</feature>
<keyword evidence="1" id="KW-1133">Transmembrane helix</keyword>
<feature type="transmembrane region" description="Helical" evidence="1">
    <location>
        <begin position="200"/>
        <end position="219"/>
    </location>
</feature>
<comment type="caution">
    <text evidence="2">The sequence shown here is derived from an EMBL/GenBank/DDBJ whole genome shotgun (WGS) entry which is preliminary data.</text>
</comment>
<keyword evidence="1" id="KW-0812">Transmembrane</keyword>
<protein>
    <submittedName>
        <fullName evidence="2">Uncharacterized protein</fullName>
    </submittedName>
</protein>
<feature type="transmembrane region" description="Helical" evidence="1">
    <location>
        <begin position="86"/>
        <end position="110"/>
    </location>
</feature>
<sequence>MVDWRRPAIVVAEDIALVKLVHVLGGVYIWEIVSCLDFEYSFISKKRKFTWSFLLYLGCRWFPLFAIALQFLGFDVSHKINCQACAVFSFMFAYLSFMCTSALIILRVAVLWNHSKIIIAFVCAVWIANTAIYVYSLITLRSTWIGILCAILHTHHSRISVLSTLTTDIVLLVLMLAGLKRWKNAPKSGGVWRLLRTQGLIWVLIVTLVEVPPAVFISLDLNDAMNMTFQAFALVISPLGAARLFRQLIDYPASNGVVKVVNEPHSEHSIPFSHQSHQTRKQHGSEGGTVVLDILSVKTTDSEVPKGETFEGANIV</sequence>
<feature type="transmembrane region" description="Helical" evidence="1">
    <location>
        <begin position="53"/>
        <end position="74"/>
    </location>
</feature>
<organism evidence="2 3">
    <name type="scientific">Lactarius akahatsu</name>
    <dbReference type="NCBI Taxonomy" id="416441"/>
    <lineage>
        <taxon>Eukaryota</taxon>
        <taxon>Fungi</taxon>
        <taxon>Dikarya</taxon>
        <taxon>Basidiomycota</taxon>
        <taxon>Agaricomycotina</taxon>
        <taxon>Agaricomycetes</taxon>
        <taxon>Russulales</taxon>
        <taxon>Russulaceae</taxon>
        <taxon>Lactarius</taxon>
    </lineage>
</organism>
<keyword evidence="3" id="KW-1185">Reference proteome</keyword>
<evidence type="ECO:0000313" key="2">
    <source>
        <dbReference type="EMBL" id="KAH8979690.1"/>
    </source>
</evidence>
<feature type="transmembrane region" description="Helical" evidence="1">
    <location>
        <begin position="225"/>
        <end position="245"/>
    </location>
</feature>
<gene>
    <name evidence="2" type="ORF">EDB92DRAFT_1977902</name>
</gene>
<feature type="transmembrane region" description="Helical" evidence="1">
    <location>
        <begin position="117"/>
        <end position="138"/>
    </location>
</feature>
<proteinExistence type="predicted"/>
<evidence type="ECO:0000313" key="3">
    <source>
        <dbReference type="Proteomes" id="UP001201163"/>
    </source>
</evidence>
<accession>A0AAD4Q8D8</accession>
<dbReference type="EMBL" id="JAKELL010000159">
    <property type="protein sequence ID" value="KAH8979690.1"/>
    <property type="molecule type" value="Genomic_DNA"/>
</dbReference>
<dbReference type="AlphaFoldDB" id="A0AAD4Q8D8"/>
<dbReference type="Proteomes" id="UP001201163">
    <property type="component" value="Unassembled WGS sequence"/>
</dbReference>
<keyword evidence="1" id="KW-0472">Membrane</keyword>
<name>A0AAD4Q8D8_9AGAM</name>
<reference evidence="2" key="1">
    <citation type="submission" date="2022-01" db="EMBL/GenBank/DDBJ databases">
        <title>Comparative genomics reveals a dynamic genome evolution in the ectomycorrhizal milk-cap (Lactarius) mushrooms.</title>
        <authorList>
            <consortium name="DOE Joint Genome Institute"/>
            <person name="Lebreton A."/>
            <person name="Tang N."/>
            <person name="Kuo A."/>
            <person name="LaButti K."/>
            <person name="Drula E."/>
            <person name="Barry K."/>
            <person name="Clum A."/>
            <person name="Lipzen A."/>
            <person name="Mousain D."/>
            <person name="Ng V."/>
            <person name="Wang R."/>
            <person name="Wang X."/>
            <person name="Dai Y."/>
            <person name="Henrissat B."/>
            <person name="Grigoriev I.V."/>
            <person name="Guerin-Laguette A."/>
            <person name="Yu F."/>
            <person name="Martin F.M."/>
        </authorList>
    </citation>
    <scope>NUCLEOTIDE SEQUENCE</scope>
    <source>
        <strain evidence="2">QP</strain>
    </source>
</reference>